<dbReference type="InterPro" id="IPR004604">
    <property type="entry name" value="DNA_recomb/repair_RecN"/>
</dbReference>
<dbReference type="InterPro" id="IPR003395">
    <property type="entry name" value="RecF/RecN/SMC_N"/>
</dbReference>
<keyword evidence="5 9" id="KW-0227">DNA damage</keyword>
<dbReference type="AlphaFoldDB" id="A7NGA6"/>
<protein>
    <recommendedName>
        <fullName evidence="3 9">DNA repair protein RecN</fullName>
    </recommendedName>
    <alternativeName>
        <fullName evidence="8 9">Recombination protein N</fullName>
    </alternativeName>
</protein>
<keyword evidence="7 9" id="KW-0234">DNA repair</keyword>
<dbReference type="Gene3D" id="3.40.50.300">
    <property type="entry name" value="P-loop containing nucleotide triphosphate hydrolases"/>
    <property type="match status" value="2"/>
</dbReference>
<evidence type="ECO:0000256" key="6">
    <source>
        <dbReference type="ARBA" id="ARBA00022840"/>
    </source>
</evidence>
<name>A7NGA6_ROSCS</name>
<gene>
    <name evidence="12" type="ordered locus">Rcas_0361</name>
</gene>
<keyword evidence="10" id="KW-0175">Coiled coil</keyword>
<dbReference type="STRING" id="383372.Rcas_0361"/>
<dbReference type="PIRSF" id="PIRSF003128">
    <property type="entry name" value="RecN"/>
    <property type="match status" value="1"/>
</dbReference>
<evidence type="ECO:0000259" key="11">
    <source>
        <dbReference type="Pfam" id="PF02463"/>
    </source>
</evidence>
<dbReference type="HOGENOM" id="CLU_018297_3_1_0"/>
<keyword evidence="4" id="KW-0547">Nucleotide-binding</keyword>
<dbReference type="KEGG" id="rca:Rcas_0361"/>
<dbReference type="PANTHER" id="PTHR11059">
    <property type="entry name" value="DNA REPAIR PROTEIN RECN"/>
    <property type="match status" value="1"/>
</dbReference>
<evidence type="ECO:0000256" key="5">
    <source>
        <dbReference type="ARBA" id="ARBA00022763"/>
    </source>
</evidence>
<dbReference type="GO" id="GO:0006310">
    <property type="term" value="P:DNA recombination"/>
    <property type="evidence" value="ECO:0007669"/>
    <property type="project" value="InterPro"/>
</dbReference>
<reference evidence="12 13" key="1">
    <citation type="submission" date="2007-08" db="EMBL/GenBank/DDBJ databases">
        <title>Complete sequence of Roseiflexus castenholzii DSM 13941.</title>
        <authorList>
            <consortium name="US DOE Joint Genome Institute"/>
            <person name="Copeland A."/>
            <person name="Lucas S."/>
            <person name="Lapidus A."/>
            <person name="Barry K."/>
            <person name="Glavina del Rio T."/>
            <person name="Dalin E."/>
            <person name="Tice H."/>
            <person name="Pitluck S."/>
            <person name="Thompson L.S."/>
            <person name="Brettin T."/>
            <person name="Bruce D."/>
            <person name="Detter J.C."/>
            <person name="Han C."/>
            <person name="Tapia R."/>
            <person name="Schmutz J."/>
            <person name="Larimer F."/>
            <person name="Land M."/>
            <person name="Hauser L."/>
            <person name="Kyrpides N."/>
            <person name="Mikhailova N."/>
            <person name="Bryant D.A."/>
            <person name="Hanada S."/>
            <person name="Tsukatani Y."/>
            <person name="Richardson P."/>
        </authorList>
    </citation>
    <scope>NUCLEOTIDE SEQUENCE [LARGE SCALE GENOMIC DNA]</scope>
    <source>
        <strain evidence="13">DSM 13941 / HLO8</strain>
    </source>
</reference>
<dbReference type="eggNOG" id="COG0497">
    <property type="taxonomic scope" value="Bacteria"/>
</dbReference>
<dbReference type="GO" id="GO:0009432">
    <property type="term" value="P:SOS response"/>
    <property type="evidence" value="ECO:0007669"/>
    <property type="project" value="TreeGrafter"/>
</dbReference>
<comment type="similarity">
    <text evidence="2 9">Belongs to the RecN family.</text>
</comment>
<evidence type="ECO:0000256" key="2">
    <source>
        <dbReference type="ARBA" id="ARBA00009441"/>
    </source>
</evidence>
<evidence type="ECO:0000256" key="8">
    <source>
        <dbReference type="ARBA" id="ARBA00033408"/>
    </source>
</evidence>
<dbReference type="RefSeq" id="WP_011997897.1">
    <property type="nucleotide sequence ID" value="NC_009767.1"/>
</dbReference>
<dbReference type="SUPFAM" id="SSF52540">
    <property type="entry name" value="P-loop containing nucleoside triphosphate hydrolases"/>
    <property type="match status" value="1"/>
</dbReference>
<sequence length="601" mass="66389">MLLELTISDFAIIERLNLRFCDGFNVLTGETGAGKSIIIDALGTLRGDRTDPSFVRSGCERARVEGVFSINDRPDLPPLLDEYGLRDDDEQVILSREIIRESGRSVARVNGRAVSSAVLRDIGSRLVDIHGQHEGLSLFNSRTHGDMLDRFGGLTPLREQVAALVAALRHVRNDLETLRSAAARRAERIQELTFLLEDVRAARLRPGEEDDLLRERALLQNGARITELVATAYALLYTGDESGRRAARSAMELLGAISDALAELARLDPSLQPAAEQAADLLYNVEDLATRVRAYRDAMEFDPARLDAIEDRLTLIRDMQRKYRGSIDQILERAASAEAEIERLTRSAEHLADLEAEEHRLLEDIGRLAGELSRRRREAGDRLAHAVEQAARDLALPHVRFAVSLEHTDDPDGVPLVDDGVERRLAFDRTGIDTIEFLLSPNPGEPLKPLARIASGGESARLLLALKSILSRVDDIPTLVFDEIDVGVGGRAGQVVGEKLWSISDRHQVVCITHLPQVAAFADAHYVITKVFGDGRTRTVVERLDDAQRAREIAAMLDGTPVSEHSLRSAIDMLERARAYKQRIERASSPEPSRVGAESAQ</sequence>
<dbReference type="FunFam" id="3.40.50.300:FF:000356">
    <property type="entry name" value="DNA repair protein RecN"/>
    <property type="match status" value="1"/>
</dbReference>
<comment type="function">
    <text evidence="1 9">May be involved in recombinational repair of damaged DNA.</text>
</comment>
<dbReference type="GO" id="GO:0005524">
    <property type="term" value="F:ATP binding"/>
    <property type="evidence" value="ECO:0007669"/>
    <property type="project" value="UniProtKB-KW"/>
</dbReference>
<dbReference type="OrthoDB" id="9806954at2"/>
<feature type="coiled-coil region" evidence="10">
    <location>
        <begin position="327"/>
        <end position="371"/>
    </location>
</feature>
<evidence type="ECO:0000256" key="4">
    <source>
        <dbReference type="ARBA" id="ARBA00022741"/>
    </source>
</evidence>
<evidence type="ECO:0000256" key="3">
    <source>
        <dbReference type="ARBA" id="ARBA00021315"/>
    </source>
</evidence>
<evidence type="ECO:0000256" key="7">
    <source>
        <dbReference type="ARBA" id="ARBA00023204"/>
    </source>
</evidence>
<dbReference type="Pfam" id="PF02463">
    <property type="entry name" value="SMC_N"/>
    <property type="match status" value="1"/>
</dbReference>
<evidence type="ECO:0000256" key="10">
    <source>
        <dbReference type="SAM" id="Coils"/>
    </source>
</evidence>
<dbReference type="Proteomes" id="UP000000263">
    <property type="component" value="Chromosome"/>
</dbReference>
<keyword evidence="13" id="KW-1185">Reference proteome</keyword>
<dbReference type="GO" id="GO:0043590">
    <property type="term" value="C:bacterial nucleoid"/>
    <property type="evidence" value="ECO:0007669"/>
    <property type="project" value="TreeGrafter"/>
</dbReference>
<feature type="domain" description="RecF/RecN/SMC N-terminal" evidence="11">
    <location>
        <begin position="2"/>
        <end position="530"/>
    </location>
</feature>
<keyword evidence="6" id="KW-0067">ATP-binding</keyword>
<dbReference type="CDD" id="cd03241">
    <property type="entry name" value="ABC_RecN"/>
    <property type="match status" value="2"/>
</dbReference>
<dbReference type="PANTHER" id="PTHR11059:SF0">
    <property type="entry name" value="DNA REPAIR PROTEIN RECN"/>
    <property type="match status" value="1"/>
</dbReference>
<dbReference type="FunFam" id="3.40.50.300:FF:000319">
    <property type="entry name" value="DNA repair protein RecN"/>
    <property type="match status" value="1"/>
</dbReference>
<dbReference type="NCBIfam" id="TIGR00634">
    <property type="entry name" value="recN"/>
    <property type="match status" value="1"/>
</dbReference>
<dbReference type="GO" id="GO:0006281">
    <property type="term" value="P:DNA repair"/>
    <property type="evidence" value="ECO:0007669"/>
    <property type="project" value="UniProtKB-KW"/>
</dbReference>
<evidence type="ECO:0000256" key="1">
    <source>
        <dbReference type="ARBA" id="ARBA00003618"/>
    </source>
</evidence>
<evidence type="ECO:0000256" key="9">
    <source>
        <dbReference type="PIRNR" id="PIRNR003128"/>
    </source>
</evidence>
<accession>A7NGA6</accession>
<organism evidence="12 13">
    <name type="scientific">Roseiflexus castenholzii (strain DSM 13941 / HLO8)</name>
    <dbReference type="NCBI Taxonomy" id="383372"/>
    <lineage>
        <taxon>Bacteria</taxon>
        <taxon>Bacillati</taxon>
        <taxon>Chloroflexota</taxon>
        <taxon>Chloroflexia</taxon>
        <taxon>Chloroflexales</taxon>
        <taxon>Roseiflexineae</taxon>
        <taxon>Roseiflexaceae</taxon>
        <taxon>Roseiflexus</taxon>
    </lineage>
</organism>
<dbReference type="InterPro" id="IPR027417">
    <property type="entry name" value="P-loop_NTPase"/>
</dbReference>
<evidence type="ECO:0000313" key="13">
    <source>
        <dbReference type="Proteomes" id="UP000000263"/>
    </source>
</evidence>
<evidence type="ECO:0000313" key="12">
    <source>
        <dbReference type="EMBL" id="ABU56493.1"/>
    </source>
</evidence>
<proteinExistence type="inferred from homology"/>
<dbReference type="EMBL" id="CP000804">
    <property type="protein sequence ID" value="ABU56493.1"/>
    <property type="molecule type" value="Genomic_DNA"/>
</dbReference>